<dbReference type="Proteomes" id="UP001597214">
    <property type="component" value="Unassembled WGS sequence"/>
</dbReference>
<protein>
    <submittedName>
        <fullName evidence="5">GNAT family N-acetyltransferase</fullName>
        <ecNumber evidence="5">2.3.-.-</ecNumber>
    </submittedName>
</protein>
<dbReference type="Gene3D" id="3.40.630.30">
    <property type="match status" value="1"/>
</dbReference>
<dbReference type="GO" id="GO:0016746">
    <property type="term" value="F:acyltransferase activity"/>
    <property type="evidence" value="ECO:0007669"/>
    <property type="project" value="UniProtKB-KW"/>
</dbReference>
<dbReference type="SUPFAM" id="SSF55729">
    <property type="entry name" value="Acyl-CoA N-acyltransferases (Nat)"/>
    <property type="match status" value="1"/>
</dbReference>
<evidence type="ECO:0000313" key="5">
    <source>
        <dbReference type="EMBL" id="MFD1739560.1"/>
    </source>
</evidence>
<keyword evidence="6" id="KW-1185">Reference proteome</keyword>
<reference evidence="6" key="1">
    <citation type="journal article" date="2019" name="Int. J. Syst. Evol. Microbiol.">
        <title>The Global Catalogue of Microorganisms (GCM) 10K type strain sequencing project: providing services to taxonomists for standard genome sequencing and annotation.</title>
        <authorList>
            <consortium name="The Broad Institute Genomics Platform"/>
            <consortium name="The Broad Institute Genome Sequencing Center for Infectious Disease"/>
            <person name="Wu L."/>
            <person name="Ma J."/>
        </authorList>
    </citation>
    <scope>NUCLEOTIDE SEQUENCE [LARGE SCALE GENOMIC DNA]</scope>
    <source>
        <strain evidence="6">CCUG 49339</strain>
    </source>
</reference>
<comment type="caution">
    <text evidence="5">The sequence shown here is derived from an EMBL/GenBank/DDBJ whole genome shotgun (WGS) entry which is preliminary data.</text>
</comment>
<evidence type="ECO:0000256" key="2">
    <source>
        <dbReference type="ARBA" id="ARBA00023315"/>
    </source>
</evidence>
<gene>
    <name evidence="5" type="ORF">ACFSCX_24055</name>
</gene>
<evidence type="ECO:0000256" key="1">
    <source>
        <dbReference type="ARBA" id="ARBA00022679"/>
    </source>
</evidence>
<dbReference type="EC" id="2.3.-.-" evidence="5"/>
<proteinExistence type="inferred from homology"/>
<dbReference type="PANTHER" id="PTHR43792">
    <property type="entry name" value="GNAT FAMILY, PUTATIVE (AFU_ORTHOLOGUE AFUA_3G00765)-RELATED-RELATED"/>
    <property type="match status" value="1"/>
</dbReference>
<comment type="similarity">
    <text evidence="3">Belongs to the acetyltransferase family. RimJ subfamily.</text>
</comment>
<dbReference type="EMBL" id="JBHUEM010000055">
    <property type="protein sequence ID" value="MFD1739560.1"/>
    <property type="molecule type" value="Genomic_DNA"/>
</dbReference>
<dbReference type="Pfam" id="PF13302">
    <property type="entry name" value="Acetyltransf_3"/>
    <property type="match status" value="1"/>
</dbReference>
<dbReference type="RefSeq" id="WP_377930800.1">
    <property type="nucleotide sequence ID" value="NZ_JBHUEM010000055.1"/>
</dbReference>
<accession>A0ABW4LWM1</accession>
<keyword evidence="2 5" id="KW-0012">Acyltransferase</keyword>
<name>A0ABW4LWM1_9BACI</name>
<evidence type="ECO:0000256" key="3">
    <source>
        <dbReference type="ARBA" id="ARBA00038502"/>
    </source>
</evidence>
<organism evidence="5 6">
    <name type="scientific">Bacillus salitolerans</name>
    <dbReference type="NCBI Taxonomy" id="1437434"/>
    <lineage>
        <taxon>Bacteria</taxon>
        <taxon>Bacillati</taxon>
        <taxon>Bacillota</taxon>
        <taxon>Bacilli</taxon>
        <taxon>Bacillales</taxon>
        <taxon>Bacillaceae</taxon>
        <taxon>Bacillus</taxon>
    </lineage>
</organism>
<dbReference type="PROSITE" id="PS51186">
    <property type="entry name" value="GNAT"/>
    <property type="match status" value="1"/>
</dbReference>
<evidence type="ECO:0000259" key="4">
    <source>
        <dbReference type="PROSITE" id="PS51186"/>
    </source>
</evidence>
<dbReference type="InterPro" id="IPR051531">
    <property type="entry name" value="N-acetyltransferase"/>
</dbReference>
<dbReference type="InterPro" id="IPR016181">
    <property type="entry name" value="Acyl_CoA_acyltransferase"/>
</dbReference>
<keyword evidence="1 5" id="KW-0808">Transferase</keyword>
<sequence length="183" mass="21254">MNLQSTNIHLRQFQLSDAQNLLDLNRKNRVEFEAISPMVYTDSYYTLENHEQMVEKWSKDYEEKSRITFGIFINNTNQLIGSIGLYKFVPGDKYVLGYSLDRDLYGKGYMTEAVQLMVKFAFKQIGAHRIEAGVMPRNIGSAKVLEKVGFVREGIAREYLKIHDTWEDHIMYSLLEKDLIGKA</sequence>
<feature type="domain" description="N-acetyltransferase" evidence="4">
    <location>
        <begin position="8"/>
        <end position="172"/>
    </location>
</feature>
<dbReference type="InterPro" id="IPR000182">
    <property type="entry name" value="GNAT_dom"/>
</dbReference>
<evidence type="ECO:0000313" key="6">
    <source>
        <dbReference type="Proteomes" id="UP001597214"/>
    </source>
</evidence>
<dbReference type="PANTHER" id="PTHR43792:SF8">
    <property type="entry name" value="[RIBOSOMAL PROTEIN US5]-ALANINE N-ACETYLTRANSFERASE"/>
    <property type="match status" value="1"/>
</dbReference>